<dbReference type="EMBL" id="QYBA01000243">
    <property type="protein sequence ID" value="TKY91197.1"/>
    <property type="molecule type" value="Genomic_DNA"/>
</dbReference>
<evidence type="ECO:0000313" key="2">
    <source>
        <dbReference type="Proteomes" id="UP000315423"/>
    </source>
</evidence>
<gene>
    <name evidence="1" type="ORF">C5S46_07125</name>
</gene>
<name>A0AC61S8W2_9EURY</name>
<comment type="caution">
    <text evidence="1">The sequence shown here is derived from an EMBL/GenBank/DDBJ whole genome shotgun (WGS) entry which is preliminary data.</text>
</comment>
<proteinExistence type="predicted"/>
<protein>
    <submittedName>
        <fullName evidence="1">Uncharacterized protein</fullName>
    </submittedName>
</protein>
<sequence>MILGLQMASKAFEIIQDMELGKPYEFPIIWVGSPQGPTTAQRVAETVKSECQPVMDWIEVQTLPQPERVQTCQRCFIV</sequence>
<evidence type="ECO:0000313" key="1">
    <source>
        <dbReference type="EMBL" id="TKY91197.1"/>
    </source>
</evidence>
<organism evidence="1 2">
    <name type="scientific">Candidatus Methanomarinus sp</name>
    <dbReference type="NCBI Taxonomy" id="3386244"/>
    <lineage>
        <taxon>Archaea</taxon>
        <taxon>Methanobacteriati</taxon>
        <taxon>Methanobacteriota</taxon>
        <taxon>Stenosarchaea group</taxon>
        <taxon>Methanomicrobia</taxon>
        <taxon>Methanosarcinales</taxon>
        <taxon>ANME-2 cluster</taxon>
        <taxon>Candidatus Methanocomedenaceae</taxon>
        <taxon>Candidatus Methanomarinus</taxon>
    </lineage>
</organism>
<accession>A0AC61S8W2</accession>
<dbReference type="Proteomes" id="UP000315423">
    <property type="component" value="Unassembled WGS sequence"/>
</dbReference>
<reference evidence="1" key="1">
    <citation type="submission" date="2018-09" db="EMBL/GenBank/DDBJ databases">
        <title>A genomic encyclopedia of anaerobic methanotrophic archaea.</title>
        <authorList>
            <person name="Skennerton C.T."/>
            <person name="Chadwick G.L."/>
            <person name="Laso-Perez R."/>
            <person name="Leu A.O."/>
            <person name="Speth D.R."/>
            <person name="Yu H."/>
            <person name="Morgan-Lang C."/>
            <person name="Hatzenpichler R."/>
            <person name="Goudeau D."/>
            <person name="Malmstrom R."/>
            <person name="Woyke T."/>
            <person name="Hallam S."/>
            <person name="Tyson G.W."/>
            <person name="Wegener G."/>
            <person name="Boetius A."/>
            <person name="Orphan V.J."/>
        </authorList>
    </citation>
    <scope>NUCLEOTIDE SEQUENCE</scope>
    <source>
        <strain evidence="1">CONS3730D10UFb2</strain>
    </source>
</reference>